<dbReference type="Proteomes" id="UP000035017">
    <property type="component" value="Unassembled WGS sequence"/>
</dbReference>
<evidence type="ECO:0000313" key="3">
    <source>
        <dbReference type="Proteomes" id="UP000035017"/>
    </source>
</evidence>
<dbReference type="AlphaFoldDB" id="A0A0D0KMJ8"/>
<comment type="caution">
    <text evidence="2">The sequence shown here is derived from an EMBL/GenBank/DDBJ whole genome shotgun (WGS) entry which is preliminary data.</text>
</comment>
<name>A0A0D0KMJ8_AGRTU</name>
<organism evidence="2 3">
    <name type="scientific">Agrobacterium tumefaciens</name>
    <dbReference type="NCBI Taxonomy" id="358"/>
    <lineage>
        <taxon>Bacteria</taxon>
        <taxon>Pseudomonadati</taxon>
        <taxon>Pseudomonadota</taxon>
        <taxon>Alphaproteobacteria</taxon>
        <taxon>Hyphomicrobiales</taxon>
        <taxon>Rhizobiaceae</taxon>
        <taxon>Rhizobium/Agrobacterium group</taxon>
        <taxon>Agrobacterium</taxon>
        <taxon>Agrobacterium tumefaciens complex</taxon>
    </lineage>
</organism>
<evidence type="ECO:0000256" key="1">
    <source>
        <dbReference type="SAM" id="MobiDB-lite"/>
    </source>
</evidence>
<evidence type="ECO:0000313" key="2">
    <source>
        <dbReference type="EMBL" id="KIP99266.1"/>
    </source>
</evidence>
<gene>
    <name evidence="2" type="ORF">RU07_21780</name>
</gene>
<proteinExistence type="predicted"/>
<feature type="compositionally biased region" description="Polar residues" evidence="1">
    <location>
        <begin position="127"/>
        <end position="155"/>
    </location>
</feature>
<accession>A0A0D0KMJ8</accession>
<sequence>MTPATILEHDGIDQPITEWALDYGITPAIIIARLDRGQSVADAITTPMQIGFGGQRLPVFHPEQRTKRKPTGRKYRTYTHNGERLTLAAWALRAGINKATIRNRIESGWSMADALSTPARARPGVVSNFTPSKGTGAGSTFQETPNITFSQEAAE</sequence>
<feature type="region of interest" description="Disordered" evidence="1">
    <location>
        <begin position="125"/>
        <end position="155"/>
    </location>
</feature>
<protein>
    <submittedName>
        <fullName evidence="2">Uncharacterized protein</fullName>
    </submittedName>
</protein>
<dbReference type="OrthoDB" id="8410973at2"/>
<reference evidence="2 3" key="1">
    <citation type="submission" date="2014-12" db="EMBL/GenBank/DDBJ databases">
        <title>16Stimator: statistical estimation of ribosomal gene copy numbers from draft genome assemblies.</title>
        <authorList>
            <person name="Perisin M.A."/>
            <person name="Vetter M."/>
            <person name="Gilbert J.A."/>
            <person name="Bergelson J."/>
        </authorList>
    </citation>
    <scope>NUCLEOTIDE SEQUENCE [LARGE SCALE GENOMIC DNA]</scope>
    <source>
        <strain evidence="2 3">MEJ076</strain>
    </source>
</reference>
<dbReference type="EMBL" id="JXQV01000030">
    <property type="protein sequence ID" value="KIP99266.1"/>
    <property type="molecule type" value="Genomic_DNA"/>
</dbReference>